<gene>
    <name evidence="2" type="ORF">JMJ77_008156</name>
</gene>
<evidence type="ECO:0000313" key="2">
    <source>
        <dbReference type="EMBL" id="KAG7055704.1"/>
    </source>
</evidence>
<organism evidence="2 3">
    <name type="scientific">Colletotrichum scovillei</name>
    <dbReference type="NCBI Taxonomy" id="1209932"/>
    <lineage>
        <taxon>Eukaryota</taxon>
        <taxon>Fungi</taxon>
        <taxon>Dikarya</taxon>
        <taxon>Ascomycota</taxon>
        <taxon>Pezizomycotina</taxon>
        <taxon>Sordariomycetes</taxon>
        <taxon>Hypocreomycetidae</taxon>
        <taxon>Glomerellales</taxon>
        <taxon>Glomerellaceae</taxon>
        <taxon>Colletotrichum</taxon>
        <taxon>Colletotrichum acutatum species complex</taxon>
    </lineage>
</organism>
<protein>
    <submittedName>
        <fullName evidence="2">Uncharacterized protein</fullName>
    </submittedName>
</protein>
<sequence>MDKAHAHHTPKSRSPATTLLSTTPPFRSTHP</sequence>
<feature type="compositionally biased region" description="Low complexity" evidence="1">
    <location>
        <begin position="14"/>
        <end position="25"/>
    </location>
</feature>
<proteinExistence type="predicted"/>
<reference evidence="2" key="1">
    <citation type="submission" date="2021-05" db="EMBL/GenBank/DDBJ databases">
        <title>Comparative genomics of three Colletotrichum scovillei strains and genetic complementation revealed genes involved fungal growth and virulence on chili pepper.</title>
        <authorList>
            <person name="Hsieh D.-K."/>
            <person name="Chuang S.-C."/>
            <person name="Chen C.-Y."/>
            <person name="Chao Y.-T."/>
            <person name="Lu M.-Y.J."/>
            <person name="Lee M.-H."/>
            <person name="Shih M.-C."/>
        </authorList>
    </citation>
    <scope>NUCLEOTIDE SEQUENCE</scope>
    <source>
        <strain evidence="2">Coll-153</strain>
    </source>
</reference>
<feature type="region of interest" description="Disordered" evidence="1">
    <location>
        <begin position="1"/>
        <end position="31"/>
    </location>
</feature>
<name>A0A9P7UGM4_9PEZI</name>
<comment type="caution">
    <text evidence="2">The sequence shown here is derived from an EMBL/GenBank/DDBJ whole genome shotgun (WGS) entry which is preliminary data.</text>
</comment>
<keyword evidence="3" id="KW-1185">Reference proteome</keyword>
<dbReference type="EMBL" id="JAESDN010000002">
    <property type="protein sequence ID" value="KAG7055704.1"/>
    <property type="molecule type" value="Genomic_DNA"/>
</dbReference>
<feature type="compositionally biased region" description="Basic residues" evidence="1">
    <location>
        <begin position="1"/>
        <end position="11"/>
    </location>
</feature>
<accession>A0A9P7UGM4</accession>
<dbReference type="AlphaFoldDB" id="A0A9P7UGM4"/>
<dbReference type="Proteomes" id="UP000699042">
    <property type="component" value="Unassembled WGS sequence"/>
</dbReference>
<evidence type="ECO:0000313" key="3">
    <source>
        <dbReference type="Proteomes" id="UP000699042"/>
    </source>
</evidence>
<evidence type="ECO:0000256" key="1">
    <source>
        <dbReference type="SAM" id="MobiDB-lite"/>
    </source>
</evidence>